<evidence type="ECO:0000313" key="3">
    <source>
        <dbReference type="Proteomes" id="UP000324358"/>
    </source>
</evidence>
<gene>
    <name evidence="2" type="ORF">ES675_07365</name>
</gene>
<dbReference type="OrthoDB" id="943856at2"/>
<name>A0A5D0QXF2_9FLAO</name>
<dbReference type="InterPro" id="IPR021255">
    <property type="entry name" value="DUF2807"/>
</dbReference>
<accession>A0A5D0QXF2</accession>
<protein>
    <submittedName>
        <fullName evidence="2">DUF2807 domain-containing protein</fullName>
    </submittedName>
</protein>
<keyword evidence="3" id="KW-1185">Reference proteome</keyword>
<comment type="caution">
    <text evidence="2">The sequence shown here is derived from an EMBL/GenBank/DDBJ whole genome shotgun (WGS) entry which is preliminary data.</text>
</comment>
<evidence type="ECO:0000259" key="1">
    <source>
        <dbReference type="Pfam" id="PF10988"/>
    </source>
</evidence>
<dbReference type="RefSeq" id="WP_066256454.1">
    <property type="nucleotide sequence ID" value="NZ_VSKL01000002.1"/>
</dbReference>
<sequence>MNSFLKSTSQIITIFFITLFLSANLVVGQNKTFSVKTFDKVIISPHIEVVFKTGDKEEVVIEMISEPLDEINVEVKNKTLQVYLDDAKIITENDKEKSTKHRTVEAYKGTVARATIYYKKVKSFSLRGEERFNFEDAIISDKITFNIYGESQVTMKHVTLKDLKVSIYGESYLVIEKGSIENQKIIGYGESTVDFSQVNNKETKITAYGDGSYQCNVSDKLKIVSYGEPTITYKGSAKVESGLSFGEVEIVKID</sequence>
<feature type="domain" description="Putative auto-transporter adhesin head GIN" evidence="1">
    <location>
        <begin position="38"/>
        <end position="237"/>
    </location>
</feature>
<dbReference type="EMBL" id="VSKL01000002">
    <property type="protein sequence ID" value="TYB73465.1"/>
    <property type="molecule type" value="Genomic_DNA"/>
</dbReference>
<dbReference type="Gene3D" id="2.160.20.120">
    <property type="match status" value="1"/>
</dbReference>
<organism evidence="2 3">
    <name type="scientific">Bizionia algoritergicola</name>
    <dbReference type="NCBI Taxonomy" id="291187"/>
    <lineage>
        <taxon>Bacteria</taxon>
        <taxon>Pseudomonadati</taxon>
        <taxon>Bacteroidota</taxon>
        <taxon>Flavobacteriia</taxon>
        <taxon>Flavobacteriales</taxon>
        <taxon>Flavobacteriaceae</taxon>
        <taxon>Bizionia</taxon>
    </lineage>
</organism>
<reference evidence="2 3" key="1">
    <citation type="submission" date="2019-08" db="EMBL/GenBank/DDBJ databases">
        <title>Genomes of Antarctic Bizionia species.</title>
        <authorList>
            <person name="Bowman J.P."/>
        </authorList>
    </citation>
    <scope>NUCLEOTIDE SEQUENCE [LARGE SCALE GENOMIC DNA]</scope>
    <source>
        <strain evidence="2 3">APA-1</strain>
    </source>
</reference>
<dbReference type="Proteomes" id="UP000324358">
    <property type="component" value="Unassembled WGS sequence"/>
</dbReference>
<dbReference type="AlphaFoldDB" id="A0A5D0QXF2"/>
<proteinExistence type="predicted"/>
<evidence type="ECO:0000313" key="2">
    <source>
        <dbReference type="EMBL" id="TYB73465.1"/>
    </source>
</evidence>
<dbReference type="Pfam" id="PF10988">
    <property type="entry name" value="DUF2807"/>
    <property type="match status" value="1"/>
</dbReference>